<name>A0A3B0W554_9ZZZZ</name>
<evidence type="ECO:0000313" key="1">
    <source>
        <dbReference type="EMBL" id="VAW44429.1"/>
    </source>
</evidence>
<accession>A0A3B0W554</accession>
<protein>
    <submittedName>
        <fullName evidence="1">Uncharacterized protein</fullName>
    </submittedName>
</protein>
<dbReference type="EMBL" id="UOFC01000007">
    <property type="protein sequence ID" value="VAW44429.1"/>
    <property type="molecule type" value="Genomic_DNA"/>
</dbReference>
<sequence length="60" mass="6419">MNISINIQTQIQLSAYFNCSIAKTLKATGNIGIDDQFGVQDLGAAYVSELADSTFANGFE</sequence>
<gene>
    <name evidence="1" type="ORF">MNBD_GAMMA03-893</name>
</gene>
<proteinExistence type="predicted"/>
<reference evidence="1" key="1">
    <citation type="submission" date="2018-06" db="EMBL/GenBank/DDBJ databases">
        <authorList>
            <person name="Zhirakovskaya E."/>
        </authorList>
    </citation>
    <scope>NUCLEOTIDE SEQUENCE</scope>
</reference>
<organism evidence="1">
    <name type="scientific">hydrothermal vent metagenome</name>
    <dbReference type="NCBI Taxonomy" id="652676"/>
    <lineage>
        <taxon>unclassified sequences</taxon>
        <taxon>metagenomes</taxon>
        <taxon>ecological metagenomes</taxon>
    </lineage>
</organism>
<dbReference type="AlphaFoldDB" id="A0A3B0W554"/>